<feature type="transmembrane region" description="Helical" evidence="10">
    <location>
        <begin position="384"/>
        <end position="405"/>
    </location>
</feature>
<dbReference type="InterPro" id="IPR027417">
    <property type="entry name" value="P-loop_NTPase"/>
</dbReference>
<dbReference type="InterPro" id="IPR003593">
    <property type="entry name" value="AAA+_ATPase"/>
</dbReference>
<organism evidence="12 13">
    <name type="scientific">Batillaria attramentaria</name>
    <dbReference type="NCBI Taxonomy" id="370345"/>
    <lineage>
        <taxon>Eukaryota</taxon>
        <taxon>Metazoa</taxon>
        <taxon>Spiralia</taxon>
        <taxon>Lophotrochozoa</taxon>
        <taxon>Mollusca</taxon>
        <taxon>Gastropoda</taxon>
        <taxon>Caenogastropoda</taxon>
        <taxon>Sorbeoconcha</taxon>
        <taxon>Cerithioidea</taxon>
        <taxon>Batillariidae</taxon>
        <taxon>Batillaria</taxon>
    </lineage>
</organism>
<evidence type="ECO:0000256" key="8">
    <source>
        <dbReference type="ARBA" id="ARBA00023136"/>
    </source>
</evidence>
<keyword evidence="13" id="KW-1185">Reference proteome</keyword>
<feature type="domain" description="ABC transporter" evidence="11">
    <location>
        <begin position="719"/>
        <end position="973"/>
    </location>
</feature>
<dbReference type="PANTHER" id="PTHR48041">
    <property type="entry name" value="ABC TRANSPORTER G FAMILY MEMBER 28"/>
    <property type="match status" value="1"/>
</dbReference>
<feature type="transmembrane region" description="Helical" evidence="10">
    <location>
        <begin position="1143"/>
        <end position="1165"/>
    </location>
</feature>
<evidence type="ECO:0000256" key="10">
    <source>
        <dbReference type="SAM" id="Phobius"/>
    </source>
</evidence>
<evidence type="ECO:0000256" key="2">
    <source>
        <dbReference type="ARBA" id="ARBA00005814"/>
    </source>
</evidence>
<evidence type="ECO:0000313" key="12">
    <source>
        <dbReference type="EMBL" id="KAK7477475.1"/>
    </source>
</evidence>
<reference evidence="12 13" key="1">
    <citation type="journal article" date="2023" name="Sci. Data">
        <title>Genome assembly of the Korean intertidal mud-creeper Batillaria attramentaria.</title>
        <authorList>
            <person name="Patra A.K."/>
            <person name="Ho P.T."/>
            <person name="Jun S."/>
            <person name="Lee S.J."/>
            <person name="Kim Y."/>
            <person name="Won Y.J."/>
        </authorList>
    </citation>
    <scope>NUCLEOTIDE SEQUENCE [LARGE SCALE GENOMIC DNA]</scope>
    <source>
        <strain evidence="12">Wonlab-2016</strain>
    </source>
</reference>
<keyword evidence="6" id="KW-0067">ATP-binding</keyword>
<dbReference type="SUPFAM" id="SSF52540">
    <property type="entry name" value="P-loop containing nucleoside triphosphate hydrolases"/>
    <property type="match status" value="2"/>
</dbReference>
<protein>
    <recommendedName>
        <fullName evidence="11">ABC transporter domain-containing protein</fullName>
    </recommendedName>
</protein>
<evidence type="ECO:0000256" key="3">
    <source>
        <dbReference type="ARBA" id="ARBA00022448"/>
    </source>
</evidence>
<feature type="transmembrane region" description="Helical" evidence="10">
    <location>
        <begin position="1066"/>
        <end position="1087"/>
    </location>
</feature>
<feature type="domain" description="ABC transporter" evidence="11">
    <location>
        <begin position="35"/>
        <end position="289"/>
    </location>
</feature>
<dbReference type="SMART" id="SM00382">
    <property type="entry name" value="AAA"/>
    <property type="match status" value="2"/>
</dbReference>
<dbReference type="Pfam" id="PF01061">
    <property type="entry name" value="ABC2_membrane"/>
    <property type="match status" value="2"/>
</dbReference>
<dbReference type="Proteomes" id="UP001519460">
    <property type="component" value="Unassembled WGS sequence"/>
</dbReference>
<keyword evidence="7 10" id="KW-1133">Transmembrane helix</keyword>
<keyword evidence="8 10" id="KW-0472">Membrane</keyword>
<feature type="transmembrane region" description="Helical" evidence="10">
    <location>
        <begin position="1207"/>
        <end position="1227"/>
    </location>
</feature>
<dbReference type="GO" id="GO:0016020">
    <property type="term" value="C:membrane"/>
    <property type="evidence" value="ECO:0007669"/>
    <property type="project" value="UniProtKB-SubCell"/>
</dbReference>
<proteinExistence type="inferred from homology"/>
<dbReference type="InterPro" id="IPR017871">
    <property type="entry name" value="ABC_transporter-like_CS"/>
</dbReference>
<accession>A0ABD0JS38</accession>
<dbReference type="PANTHER" id="PTHR48041:SF113">
    <property type="entry name" value="ATP-BINDING CASSETTE SUB-FAMILY G MEMBER 5"/>
    <property type="match status" value="1"/>
</dbReference>
<evidence type="ECO:0000256" key="1">
    <source>
        <dbReference type="ARBA" id="ARBA00004141"/>
    </source>
</evidence>
<keyword evidence="3" id="KW-0813">Transport</keyword>
<keyword evidence="5" id="KW-0547">Nucleotide-binding</keyword>
<dbReference type="PROSITE" id="PS00211">
    <property type="entry name" value="ABC_TRANSPORTER_1"/>
    <property type="match status" value="2"/>
</dbReference>
<dbReference type="InterPro" id="IPR013525">
    <property type="entry name" value="ABC2_TM"/>
</dbReference>
<evidence type="ECO:0000256" key="7">
    <source>
        <dbReference type="ARBA" id="ARBA00022989"/>
    </source>
</evidence>
<name>A0ABD0JS38_9CAEN</name>
<evidence type="ECO:0000256" key="6">
    <source>
        <dbReference type="ARBA" id="ARBA00022840"/>
    </source>
</evidence>
<dbReference type="PROSITE" id="PS50893">
    <property type="entry name" value="ABC_TRANSPORTER_2"/>
    <property type="match status" value="2"/>
</dbReference>
<gene>
    <name evidence="12" type="ORF">BaRGS_00031299</name>
</gene>
<dbReference type="InterPro" id="IPR050352">
    <property type="entry name" value="ABCG_transporters"/>
</dbReference>
<dbReference type="InterPro" id="IPR043926">
    <property type="entry name" value="ABCG_dom"/>
</dbReference>
<comment type="similarity">
    <text evidence="2">Belongs to the ABC transporter superfamily. ABCG family. Eye pigment precursor importer (TC 3.A.1.204) subfamily.</text>
</comment>
<feature type="transmembrane region" description="Helical" evidence="10">
    <location>
        <begin position="1299"/>
        <end position="1318"/>
    </location>
</feature>
<dbReference type="Pfam" id="PF00005">
    <property type="entry name" value="ABC_tran"/>
    <property type="match status" value="2"/>
</dbReference>
<dbReference type="EMBL" id="JACVVK020000349">
    <property type="protein sequence ID" value="KAK7477475.1"/>
    <property type="molecule type" value="Genomic_DNA"/>
</dbReference>
<feature type="transmembrane region" description="Helical" evidence="10">
    <location>
        <begin position="460"/>
        <end position="485"/>
    </location>
</feature>
<evidence type="ECO:0000259" key="11">
    <source>
        <dbReference type="PROSITE" id="PS50893"/>
    </source>
</evidence>
<dbReference type="Gene3D" id="3.40.50.300">
    <property type="entry name" value="P-loop containing nucleotide triphosphate hydrolases"/>
    <property type="match status" value="2"/>
</dbReference>
<feature type="region of interest" description="Disordered" evidence="9">
    <location>
        <begin position="1"/>
        <end position="31"/>
    </location>
</feature>
<comment type="subcellular location">
    <subcellularLocation>
        <location evidence="1">Membrane</location>
        <topology evidence="1">Multi-pass membrane protein</topology>
    </subcellularLocation>
</comment>
<dbReference type="GO" id="GO:0005524">
    <property type="term" value="F:ATP binding"/>
    <property type="evidence" value="ECO:0007669"/>
    <property type="project" value="UniProtKB-KW"/>
</dbReference>
<feature type="transmembrane region" description="Helical" evidence="10">
    <location>
        <begin position="1177"/>
        <end position="1201"/>
    </location>
</feature>
<evidence type="ECO:0000256" key="4">
    <source>
        <dbReference type="ARBA" id="ARBA00022692"/>
    </source>
</evidence>
<feature type="compositionally biased region" description="Pro residues" evidence="9">
    <location>
        <begin position="14"/>
        <end position="25"/>
    </location>
</feature>
<dbReference type="Pfam" id="PF19055">
    <property type="entry name" value="ABC2_membrane_7"/>
    <property type="match status" value="1"/>
</dbReference>
<evidence type="ECO:0000256" key="9">
    <source>
        <dbReference type="SAM" id="MobiDB-lite"/>
    </source>
</evidence>
<keyword evidence="4 10" id="KW-0812">Transmembrane</keyword>
<evidence type="ECO:0000313" key="13">
    <source>
        <dbReference type="Proteomes" id="UP001519460"/>
    </source>
</evidence>
<sequence>MKAGFVDHSFTAPSPAPTPGTPKSPTPGGENVATLALQDVQYRVKYRSGPWWRGACFRKLHVKHVLNDVNMALPAGQLIGLVGSSGSGKTSLLDVIAFRCEGEVTGTMTYKGVRCTKQMMKQQCSYVIQADRLLPNLTVRETLTYAAYLKLPGYTGKDKIHETVENVINRMGLRTVADSRVGGAVTRGISGGEKRRLTIALQLLKDPDILLLDEPTTGLDSFTARHLVTSLQNLARQGTLVILSIHQPRSDIAHLLDQTALMCQGHVVYYGPTSQLVPYFTKLGFPCPTYANPMDTYIDVISIDRRDAKRQQATSQRVQELLEAYRNSDLLADTKVKVKEQIRCHSFVHNNNGFLRASKPSWFRKFFTIVKRMNVNLARDRKNFLGRLFFFPFFVPFVIMFLGRLGHSQTSIQDRIGLLYNTVQVPPHMAILNNIAMFPALRNHFYREGMDGLYSSATFLLAYALHITPFVIFGGVLFSSIMYWVTGMNPDLDLFGMHVAVVVILHLAGEFLTMAVMGLFRDPQLSNTTTTLLFSASGLIASGFLRSLQQMPQFLKELGWSSILKYASEIVVVNEFHNLNLTCKETIQGLACLPNGDVFLEANYPGAIEHTARNFQVLASFTVGYLLLAVVTFKVVGSSSGNMYERTTQYPTGASTWMIDNSYCFVVSSWLSGNAGNSQTTMAADTLNTNTTVFTTPFSATTSGAEQSPTLGGENVATLALQDVQYRVKYRSGPWWRGACFRKLHVKHVLNDVNMALPAGQLIGLVGSSGSGKTSLLDVIAFRTTGDVEGKMTYRGVQCTRDMMQQQCSYVIQADRLLPNLTVRETLTYTAYLKLPGYTSKARLEEKVDTVINRMGLRTVANSRVGGAVVRGISGGEKRRVTIAIQLLKDPDILLLDEPTTGLDSFTARHLVQNLQELARQGRLVVLSIHQPRSDIVRLLDQTALMCQGHVIYFGPTPQLVPYFTRLGHPCPTYANPLDTYIDVASIDRRNSDLQMSSTRRVQDLLDAYRNSDLLAETKVKVMEQTEKRTFIANTRYKSTSPGWFRVFFTIISRMHVNLYRDRQAFVNRFVLLPVFVPFIIVFLGRLRNNQSSIQDRLGLLYQSVQVPPYVGIVNAVALFPAIRDHFYREGLDGLYSSATFLLAYTVHIAPFIAVAAVLFSAFLYWTTGMNPDPDKFGMMVAVVVCLHMVGELLTVASMGVFRNPQLANTTTALLLTASGLLASGFLRTTQNMLEFLQYLSWVSIHKYSSEIVVANEFHNLNLTCDEQLQGLPCIPNGDVFIEANYPGAVEHIDRNFELLVGFTVGFLLLCMTTFRIFGLRVLQ</sequence>
<feature type="transmembrane region" description="Helical" evidence="10">
    <location>
        <begin position="497"/>
        <end position="520"/>
    </location>
</feature>
<comment type="caution">
    <text evidence="12">The sequence shown here is derived from an EMBL/GenBank/DDBJ whole genome shotgun (WGS) entry which is preliminary data.</text>
</comment>
<feature type="transmembrane region" description="Helical" evidence="10">
    <location>
        <begin position="532"/>
        <end position="549"/>
    </location>
</feature>
<feature type="transmembrane region" description="Helical" evidence="10">
    <location>
        <begin position="615"/>
        <end position="636"/>
    </location>
</feature>
<evidence type="ECO:0000256" key="5">
    <source>
        <dbReference type="ARBA" id="ARBA00022741"/>
    </source>
</evidence>
<feature type="transmembrane region" description="Helical" evidence="10">
    <location>
        <begin position="1099"/>
        <end position="1123"/>
    </location>
</feature>
<dbReference type="InterPro" id="IPR003439">
    <property type="entry name" value="ABC_transporter-like_ATP-bd"/>
</dbReference>